<dbReference type="OrthoDB" id="9792756at2"/>
<dbReference type="InterPro" id="IPR004375">
    <property type="entry name" value="NanQ/TabA/YiaL"/>
</dbReference>
<dbReference type="Proteomes" id="UP000069771">
    <property type="component" value="Chromosome"/>
</dbReference>
<evidence type="ECO:0000313" key="1">
    <source>
        <dbReference type="EMBL" id="AMK53880.1"/>
    </source>
</evidence>
<dbReference type="AlphaFoldDB" id="A0A140DTA3"/>
<dbReference type="Gene3D" id="2.60.120.370">
    <property type="entry name" value="YhcH/YjgK/YiaL"/>
    <property type="match status" value="1"/>
</dbReference>
<dbReference type="SUPFAM" id="SSF51197">
    <property type="entry name" value="Clavaminate synthase-like"/>
    <property type="match status" value="1"/>
</dbReference>
<dbReference type="GO" id="GO:0005829">
    <property type="term" value="C:cytosol"/>
    <property type="evidence" value="ECO:0007669"/>
    <property type="project" value="TreeGrafter"/>
</dbReference>
<dbReference type="Pfam" id="PF04074">
    <property type="entry name" value="DUF386"/>
    <property type="match status" value="1"/>
</dbReference>
<dbReference type="RefSeq" id="WP_067555589.1">
    <property type="nucleotide sequence ID" value="NZ_CAMNXC010000024.1"/>
</dbReference>
<reference evidence="1 2" key="1">
    <citation type="journal article" date="2016" name="Gut Pathog.">
        <title>Whole genome sequencing of "Faecalibaculum rodentium" ALO17, isolated from C57BL/6J laboratory mouse feces.</title>
        <authorList>
            <person name="Lim S."/>
            <person name="Chang D.H."/>
            <person name="Ahn S."/>
            <person name="Kim B.C."/>
        </authorList>
    </citation>
    <scope>NUCLEOTIDE SEQUENCE [LARGE SCALE GENOMIC DNA]</scope>
    <source>
        <strain evidence="1 2">Alo17</strain>
    </source>
</reference>
<organism evidence="1 2">
    <name type="scientific">Faecalibaculum rodentium</name>
    <dbReference type="NCBI Taxonomy" id="1702221"/>
    <lineage>
        <taxon>Bacteria</taxon>
        <taxon>Bacillati</taxon>
        <taxon>Bacillota</taxon>
        <taxon>Erysipelotrichia</taxon>
        <taxon>Erysipelotrichales</taxon>
        <taxon>Erysipelotrichaceae</taxon>
        <taxon>Faecalibaculum</taxon>
    </lineage>
</organism>
<dbReference type="InterPro" id="IPR037012">
    <property type="entry name" value="NanQ/TabA/YiaL_sf"/>
</dbReference>
<dbReference type="PANTHER" id="PTHR34986">
    <property type="entry name" value="EVOLVED BETA-GALACTOSIDASE SUBUNIT BETA"/>
    <property type="match status" value="1"/>
</dbReference>
<dbReference type="GeneID" id="78477553"/>
<dbReference type="PANTHER" id="PTHR34986:SF1">
    <property type="entry name" value="PROTEIN YIAL"/>
    <property type="match status" value="1"/>
</dbReference>
<name>A0A140DTA3_9FIRM</name>
<protein>
    <submittedName>
        <fullName evidence="1">YhcH/YjgK/YiaL family protein</fullName>
    </submittedName>
</protein>
<dbReference type="NCBIfam" id="TIGR00022">
    <property type="entry name" value="YhcH/YjgK/YiaL family protein"/>
    <property type="match status" value="1"/>
</dbReference>
<dbReference type="STRING" id="1702221.AALO17_07460"/>
<sequence length="157" mass="17427">MIWGTLKNHGGDSLQAAFAPVSADVREALEWASSHDLASLPCGQHPIDGDRLFVNIVEYETKKPEDRFWEAHKDYLDVHVNISGKEQIDLNFLGNLACGVYQPEGDFQPADGEKNASVVMETGDFLVCYPEDAHRTAVAVDGKPETVKKAIFKVRIR</sequence>
<dbReference type="KEGG" id="fro:AALO17_07460"/>
<dbReference type="PATRIC" id="fig|1702221.3.peg.722"/>
<proteinExistence type="predicted"/>
<keyword evidence="2" id="KW-1185">Reference proteome</keyword>
<evidence type="ECO:0000313" key="2">
    <source>
        <dbReference type="Proteomes" id="UP000069771"/>
    </source>
</evidence>
<gene>
    <name evidence="1" type="ORF">AALO17_07460</name>
</gene>
<accession>A0A140DTA3</accession>
<dbReference type="EMBL" id="CP011391">
    <property type="protein sequence ID" value="AMK53880.1"/>
    <property type="molecule type" value="Genomic_DNA"/>
</dbReference>